<evidence type="ECO:0000313" key="22">
    <source>
        <dbReference type="EMBL" id="RDL35879.1"/>
    </source>
</evidence>
<evidence type="ECO:0000256" key="15">
    <source>
        <dbReference type="ARBA" id="ARBA00048694"/>
    </source>
</evidence>
<dbReference type="Pfam" id="PF13246">
    <property type="entry name" value="Cation_ATPase"/>
    <property type="match status" value="1"/>
</dbReference>
<comment type="caution">
    <text evidence="17">Lacks conserved residue(s) required for the propagation of feature annotation.</text>
</comment>
<dbReference type="GO" id="GO:0006874">
    <property type="term" value="P:intracellular calcium ion homeostasis"/>
    <property type="evidence" value="ECO:0007669"/>
    <property type="project" value="TreeGrafter"/>
</dbReference>
<dbReference type="GO" id="GO:0046872">
    <property type="term" value="F:metal ion binding"/>
    <property type="evidence" value="ECO:0007669"/>
    <property type="project" value="UniProtKB-KW"/>
</dbReference>
<feature type="transmembrane region" description="Helical" evidence="17">
    <location>
        <begin position="1004"/>
        <end position="1024"/>
    </location>
</feature>
<feature type="domain" description="Cation-transporting P-type ATPase N-terminal" evidence="21">
    <location>
        <begin position="117"/>
        <end position="161"/>
    </location>
</feature>
<dbReference type="InterPro" id="IPR001757">
    <property type="entry name" value="P_typ_ATPase"/>
</dbReference>
<keyword evidence="12 17" id="KW-1133">Transmembrane helix</keyword>
<keyword evidence="8 17" id="KW-0106">Calcium</keyword>
<sequence length="1067" mass="115565">MPVSLAQIDEKVEENNTAWNGNAQRITPGRALGSEPDELDREPCPTLNDKFAFSHTQLDELVNEKSLTAYRASGGLAGLERGLRTDRRSGLSVDETILDGGAVSTPAGRVGRPLDESFADRKCAFGDNTIPRKRSLSILRLMWMAYNDPVLFLLTAAAIVSLAIGLYQTFGTVASATNPRVEWVEGVAIIIAIIIIVLVGAANDWERQRQFAKLDKKKQDRDVKVIRSGKSQMISTFNVLVGDVVHLEPGDVIPADGIFIDGYNVKCDESSATGESRLIRKHPGEEVFRNTGKQGQEDVLEMDPFIISGAKVAEGVGTFLVTATGVNSSYGRILMSLHDGPSFTPLQEKLNNVAKFISKSGAVAALVLFAVLFIKFLVQLPHRTDTTPAEKGQNFLNILIISLTVLVIAVPEGLPLAVTLALAFASNKMLKDYNLVRQLKACETMGNATSICSDKTGTLTQNKMTVVSGTFGTNLQFDESSKASLSESGPDSSSSQEKSVHPATVALPTRRSVGSLADNVKEVLKQSIILNTTAFEGEVDGRQTFIGSQTETALLAFARTYLGVEALTVERSNTKTIEVIPFDATNKSMGVVVALESGYRLYVKGASEIILRKCTRVIRDPSHDFSSIGMSATSTEYLSQIITDYASRSLRTIGLAYRDFDQWPPSSVKQLQIAEGGATEANAIFEDLVLFGIVGIQDPLREGARDAVRDCQKAGVIVRMVTGDNIFTAKAIAEQCGIIDTSAGDTAMEGAEFRRLRTTEMDEVIPRLRVLARSSPQDKRTLVTRLKELGEVVAVTGDGTNDALALKAADVSFSMGISGTEVAREASSIVLMDDNFASIVKSIMWGRAVNDAVKQFLQFQITVTITSVILTAVSAIANSEEQSVLTAVQLMWINLFQDTMAALALATDAPTQSVLDRKPDPKTAPLINTAMWKMIFGQSAYQLAITLILYFGGAKILSYQTPHETAQLQTIIFNTYVWMQIFNMYNNRRLNNKFNIFAGLGRNWFFIAISLIMIGTQILIVFIGGRAFSITRLNGAQWGVSVTGCSLEGSGGLGTSGLHLRAAVGGE</sequence>
<dbReference type="FunFam" id="2.70.150.10:FF:000028">
    <property type="entry name" value="Calcium-transporting ATPase"/>
    <property type="match status" value="1"/>
</dbReference>
<keyword evidence="11" id="KW-1278">Translocase</keyword>
<reference evidence="22 23" key="1">
    <citation type="journal article" date="2018" name="IMA Fungus">
        <title>IMA Genome-F 9: Draft genome sequence of Annulohypoxylon stygium, Aspergillus mulundensis, Berkeleyomyces basicola (syn. Thielaviopsis basicola), Ceratocystis smalleyi, two Cercospora beticola strains, Coleophoma cylindrospora, Fusarium fracticaudum, Phialophora cf. hyalina, and Morchella septimelata.</title>
        <authorList>
            <person name="Wingfield B.D."/>
            <person name="Bills G.F."/>
            <person name="Dong Y."/>
            <person name="Huang W."/>
            <person name="Nel W.J."/>
            <person name="Swalarsk-Parry B.S."/>
            <person name="Vaghefi N."/>
            <person name="Wilken P.M."/>
            <person name="An Z."/>
            <person name="de Beer Z.W."/>
            <person name="De Vos L."/>
            <person name="Chen L."/>
            <person name="Duong T.A."/>
            <person name="Gao Y."/>
            <person name="Hammerbacher A."/>
            <person name="Kikkert J.R."/>
            <person name="Li Y."/>
            <person name="Li H."/>
            <person name="Li K."/>
            <person name="Li Q."/>
            <person name="Liu X."/>
            <person name="Ma X."/>
            <person name="Naidoo K."/>
            <person name="Pethybridge S.J."/>
            <person name="Sun J."/>
            <person name="Steenkamp E.T."/>
            <person name="van der Nest M.A."/>
            <person name="van Wyk S."/>
            <person name="Wingfield M.J."/>
            <person name="Xiong C."/>
            <person name="Yue Q."/>
            <person name="Zhang X."/>
        </authorList>
    </citation>
    <scope>NUCLEOTIDE SEQUENCE [LARGE SCALE GENOMIC DNA]</scope>
    <source>
        <strain evidence="22 23">BP 5553</strain>
    </source>
</reference>
<name>A0A370TK31_9HELO</name>
<dbReference type="InterPro" id="IPR006408">
    <property type="entry name" value="P-type_ATPase_IIB"/>
</dbReference>
<dbReference type="SFLD" id="SFLDG00002">
    <property type="entry name" value="C1.7:_P-type_atpase_like"/>
    <property type="match status" value="1"/>
</dbReference>
<dbReference type="STRING" id="2656787.A0A370TK31"/>
<dbReference type="Pfam" id="PF00689">
    <property type="entry name" value="Cation_ATPase_C"/>
    <property type="match status" value="1"/>
</dbReference>
<dbReference type="PANTHER" id="PTHR24093:SF369">
    <property type="entry name" value="CALCIUM-TRANSPORTING ATPASE"/>
    <property type="match status" value="1"/>
</dbReference>
<dbReference type="SUPFAM" id="SSF81653">
    <property type="entry name" value="Calcium ATPase, transduction domain A"/>
    <property type="match status" value="1"/>
</dbReference>
<dbReference type="InterPro" id="IPR023214">
    <property type="entry name" value="HAD_sf"/>
</dbReference>
<evidence type="ECO:0000256" key="9">
    <source>
        <dbReference type="ARBA" id="ARBA00022840"/>
    </source>
</evidence>
<keyword evidence="14 17" id="KW-0472">Membrane</keyword>
<keyword evidence="5 17" id="KW-0812">Transmembrane</keyword>
<comment type="function">
    <text evidence="17">Catalyzes the hydrolysis of ATP coupled with the transport of calcium.</text>
</comment>
<evidence type="ECO:0000259" key="21">
    <source>
        <dbReference type="Pfam" id="PF00690"/>
    </source>
</evidence>
<dbReference type="PANTHER" id="PTHR24093">
    <property type="entry name" value="CATION TRANSPORTING ATPASE"/>
    <property type="match status" value="1"/>
</dbReference>
<keyword evidence="3" id="KW-0926">Vacuole</keyword>
<protein>
    <recommendedName>
        <fullName evidence="17">Calcium-transporting ATPase</fullName>
        <ecNumber evidence="17">7.2.2.10</ecNumber>
    </recommendedName>
</protein>
<dbReference type="GeneID" id="43599340"/>
<keyword evidence="10" id="KW-0460">Magnesium</keyword>
<dbReference type="Pfam" id="PF00122">
    <property type="entry name" value="E1-E2_ATPase"/>
    <property type="match status" value="1"/>
</dbReference>
<keyword evidence="13 17" id="KW-0406">Ion transport</keyword>
<dbReference type="InterPro" id="IPR004014">
    <property type="entry name" value="ATPase_P-typ_cation-transptr_N"/>
</dbReference>
<keyword evidence="23" id="KW-1185">Reference proteome</keyword>
<dbReference type="SUPFAM" id="SSF56784">
    <property type="entry name" value="HAD-like"/>
    <property type="match status" value="1"/>
</dbReference>
<evidence type="ECO:0000256" key="16">
    <source>
        <dbReference type="ARBA" id="ARBA00059328"/>
    </source>
</evidence>
<dbReference type="Gene3D" id="3.40.50.1000">
    <property type="entry name" value="HAD superfamily/HAD-like"/>
    <property type="match status" value="1"/>
</dbReference>
<dbReference type="OrthoDB" id="3352408at2759"/>
<dbReference type="PRINTS" id="PR00119">
    <property type="entry name" value="CATATPASE"/>
</dbReference>
<dbReference type="SUPFAM" id="SSF81665">
    <property type="entry name" value="Calcium ATPase, transmembrane domain M"/>
    <property type="match status" value="1"/>
</dbReference>
<evidence type="ECO:0000256" key="7">
    <source>
        <dbReference type="ARBA" id="ARBA00022741"/>
    </source>
</evidence>
<accession>A0A370TK31</accession>
<dbReference type="GO" id="GO:0005388">
    <property type="term" value="F:P-type calcium transporter activity"/>
    <property type="evidence" value="ECO:0007669"/>
    <property type="project" value="UniProtKB-EC"/>
</dbReference>
<feature type="transmembrane region" description="Helical" evidence="17">
    <location>
        <begin position="940"/>
        <end position="960"/>
    </location>
</feature>
<comment type="catalytic activity">
    <reaction evidence="15 17">
        <text>Ca(2+)(in) + ATP + H2O = Ca(2+)(out) + ADP + phosphate + H(+)</text>
        <dbReference type="Rhea" id="RHEA:18105"/>
        <dbReference type="ChEBI" id="CHEBI:15377"/>
        <dbReference type="ChEBI" id="CHEBI:15378"/>
        <dbReference type="ChEBI" id="CHEBI:29108"/>
        <dbReference type="ChEBI" id="CHEBI:30616"/>
        <dbReference type="ChEBI" id="CHEBI:43474"/>
        <dbReference type="ChEBI" id="CHEBI:456216"/>
        <dbReference type="EC" id="7.2.2.10"/>
    </reaction>
</comment>
<feature type="region of interest" description="Disordered" evidence="18">
    <location>
        <begin position="482"/>
        <end position="504"/>
    </location>
</feature>
<dbReference type="Pfam" id="PF00690">
    <property type="entry name" value="Cation_ATPase_N"/>
    <property type="match status" value="1"/>
</dbReference>
<keyword evidence="7 17" id="KW-0547">Nucleotide-binding</keyword>
<proteinExistence type="inferred from homology"/>
<comment type="similarity">
    <text evidence="17">Belongs to the cation transport ATPase (P-type) (TC 3.A.3) family.</text>
</comment>
<dbReference type="CDD" id="cd02081">
    <property type="entry name" value="P-type_ATPase_Ca_PMCA-like"/>
    <property type="match status" value="1"/>
</dbReference>
<keyword evidence="4 17" id="KW-0109">Calcium transport</keyword>
<evidence type="ECO:0000313" key="23">
    <source>
        <dbReference type="Proteomes" id="UP000254866"/>
    </source>
</evidence>
<organism evidence="22 23">
    <name type="scientific">Venustampulla echinocandica</name>
    <dbReference type="NCBI Taxonomy" id="2656787"/>
    <lineage>
        <taxon>Eukaryota</taxon>
        <taxon>Fungi</taxon>
        <taxon>Dikarya</taxon>
        <taxon>Ascomycota</taxon>
        <taxon>Pezizomycotina</taxon>
        <taxon>Leotiomycetes</taxon>
        <taxon>Helotiales</taxon>
        <taxon>Pleuroascaceae</taxon>
        <taxon>Venustampulla</taxon>
    </lineage>
</organism>
<dbReference type="GO" id="GO:0005774">
    <property type="term" value="C:vacuolar membrane"/>
    <property type="evidence" value="ECO:0007669"/>
    <property type="project" value="UniProtKB-SubCell"/>
</dbReference>
<evidence type="ECO:0000256" key="5">
    <source>
        <dbReference type="ARBA" id="ARBA00022692"/>
    </source>
</evidence>
<evidence type="ECO:0000256" key="13">
    <source>
        <dbReference type="ARBA" id="ARBA00023065"/>
    </source>
</evidence>
<evidence type="ECO:0000256" key="3">
    <source>
        <dbReference type="ARBA" id="ARBA00022554"/>
    </source>
</evidence>
<dbReference type="SUPFAM" id="SSF81660">
    <property type="entry name" value="Metal cation-transporting ATPase, ATP-binding domain N"/>
    <property type="match status" value="1"/>
</dbReference>
<dbReference type="InterPro" id="IPR044492">
    <property type="entry name" value="P_typ_ATPase_HD_dom"/>
</dbReference>
<feature type="transmembrane region" description="Helical" evidence="17">
    <location>
        <begin position="183"/>
        <end position="203"/>
    </location>
</feature>
<dbReference type="InterPro" id="IPR059000">
    <property type="entry name" value="ATPase_P-type_domA"/>
</dbReference>
<dbReference type="Proteomes" id="UP000254866">
    <property type="component" value="Unassembled WGS sequence"/>
</dbReference>
<feature type="compositionally biased region" description="Low complexity" evidence="18">
    <location>
        <begin position="484"/>
        <end position="497"/>
    </location>
</feature>
<keyword evidence="9 17" id="KW-0067">ATP-binding</keyword>
<keyword evidence="2 17" id="KW-0813">Transport</keyword>
<dbReference type="InterPro" id="IPR023298">
    <property type="entry name" value="ATPase_P-typ_TM_dom_sf"/>
</dbReference>
<feature type="transmembrane region" description="Helical" evidence="17">
    <location>
        <begin position="356"/>
        <end position="378"/>
    </location>
</feature>
<dbReference type="SFLD" id="SFLDS00003">
    <property type="entry name" value="Haloacid_Dehalogenase"/>
    <property type="match status" value="1"/>
</dbReference>
<keyword evidence="6" id="KW-0479">Metal-binding</keyword>
<evidence type="ECO:0000256" key="6">
    <source>
        <dbReference type="ARBA" id="ARBA00022723"/>
    </source>
</evidence>
<evidence type="ECO:0000256" key="12">
    <source>
        <dbReference type="ARBA" id="ARBA00022989"/>
    </source>
</evidence>
<evidence type="ECO:0000259" key="20">
    <source>
        <dbReference type="Pfam" id="PF00689"/>
    </source>
</evidence>
<dbReference type="GO" id="GO:0005886">
    <property type="term" value="C:plasma membrane"/>
    <property type="evidence" value="ECO:0007669"/>
    <property type="project" value="TreeGrafter"/>
</dbReference>
<feature type="transmembrane region" description="Helical" evidence="17">
    <location>
        <begin position="966"/>
        <end position="983"/>
    </location>
</feature>
<evidence type="ECO:0000256" key="4">
    <source>
        <dbReference type="ARBA" id="ARBA00022568"/>
    </source>
</evidence>
<dbReference type="FunFam" id="3.40.50.1000:FF:000018">
    <property type="entry name" value="Calcium-transporting ATPase"/>
    <property type="match status" value="1"/>
</dbReference>
<dbReference type="GO" id="GO:0016887">
    <property type="term" value="F:ATP hydrolysis activity"/>
    <property type="evidence" value="ECO:0007669"/>
    <property type="project" value="InterPro"/>
</dbReference>
<evidence type="ECO:0000256" key="2">
    <source>
        <dbReference type="ARBA" id="ARBA00022448"/>
    </source>
</evidence>
<dbReference type="RefSeq" id="XP_031868535.1">
    <property type="nucleotide sequence ID" value="XM_032015114.1"/>
</dbReference>
<gene>
    <name evidence="22" type="ORF">BP5553_06491</name>
</gene>
<evidence type="ECO:0000256" key="17">
    <source>
        <dbReference type="RuleBase" id="RU361146"/>
    </source>
</evidence>
<dbReference type="InterPro" id="IPR036412">
    <property type="entry name" value="HAD-like_sf"/>
</dbReference>
<evidence type="ECO:0000259" key="19">
    <source>
        <dbReference type="Pfam" id="PF00122"/>
    </source>
</evidence>
<dbReference type="Gene3D" id="1.20.1110.10">
    <property type="entry name" value="Calcium-transporting ATPase, transmembrane domain"/>
    <property type="match status" value="1"/>
</dbReference>
<dbReference type="InterPro" id="IPR018303">
    <property type="entry name" value="ATPase_P-typ_P_site"/>
</dbReference>
<evidence type="ECO:0000256" key="8">
    <source>
        <dbReference type="ARBA" id="ARBA00022837"/>
    </source>
</evidence>
<comment type="caution">
    <text evidence="22">The sequence shown here is derived from an EMBL/GenBank/DDBJ whole genome shotgun (WGS) entry which is preliminary data.</text>
</comment>
<feature type="transmembrane region" description="Helical" evidence="17">
    <location>
        <begin position="398"/>
        <end position="425"/>
    </location>
</feature>
<dbReference type="Gene3D" id="2.70.150.10">
    <property type="entry name" value="Calcium-transporting ATPase, cytoplasmic transduction domain A"/>
    <property type="match status" value="1"/>
</dbReference>
<dbReference type="EMBL" id="NPIC01000005">
    <property type="protein sequence ID" value="RDL35879.1"/>
    <property type="molecule type" value="Genomic_DNA"/>
</dbReference>
<comment type="subcellular location">
    <subcellularLocation>
        <location evidence="17">Membrane</location>
        <topology evidence="17">Multi-pass membrane protein</topology>
    </subcellularLocation>
    <subcellularLocation>
        <location evidence="1">Vacuole membrane</location>
        <topology evidence="1">Multi-pass membrane protein</topology>
    </subcellularLocation>
</comment>
<feature type="transmembrane region" description="Helical" evidence="17">
    <location>
        <begin position="150"/>
        <end position="171"/>
    </location>
</feature>
<evidence type="ECO:0000256" key="10">
    <source>
        <dbReference type="ARBA" id="ARBA00022842"/>
    </source>
</evidence>
<dbReference type="EC" id="7.2.2.10" evidence="17"/>
<evidence type="ECO:0000256" key="18">
    <source>
        <dbReference type="SAM" id="MobiDB-lite"/>
    </source>
</evidence>
<dbReference type="NCBIfam" id="TIGR01517">
    <property type="entry name" value="ATPase-IIB_Ca"/>
    <property type="match status" value="1"/>
</dbReference>
<dbReference type="AlphaFoldDB" id="A0A370TK31"/>
<dbReference type="GO" id="GO:0005524">
    <property type="term" value="F:ATP binding"/>
    <property type="evidence" value="ECO:0007669"/>
    <property type="project" value="UniProtKB-KW"/>
</dbReference>
<dbReference type="PROSITE" id="PS00154">
    <property type="entry name" value="ATPASE_E1_E2"/>
    <property type="match status" value="1"/>
</dbReference>
<feature type="domain" description="P-type ATPase A" evidence="19">
    <location>
        <begin position="219"/>
        <end position="335"/>
    </location>
</feature>
<comment type="function">
    <text evidence="16">This magnesium-dependent enzyme catalyzes the hydrolysis of ATP coupled with the transport of calcium. Transports the calcium to the vacuole and participates in the control of the cytosolic free calcium.</text>
</comment>
<dbReference type="SFLD" id="SFLDF00027">
    <property type="entry name" value="p-type_atpase"/>
    <property type="match status" value="1"/>
</dbReference>
<dbReference type="InterPro" id="IPR008250">
    <property type="entry name" value="ATPase_P-typ_transduc_dom_A_sf"/>
</dbReference>
<dbReference type="Gene3D" id="3.40.1110.10">
    <property type="entry name" value="Calcium-transporting ATPase, cytoplasmic domain N"/>
    <property type="match status" value="1"/>
</dbReference>
<evidence type="ECO:0000256" key="1">
    <source>
        <dbReference type="ARBA" id="ARBA00004128"/>
    </source>
</evidence>
<dbReference type="InterPro" id="IPR006068">
    <property type="entry name" value="ATPase_P-typ_cation-transptr_C"/>
</dbReference>
<feature type="region of interest" description="Disordered" evidence="18">
    <location>
        <begin position="21"/>
        <end position="40"/>
    </location>
</feature>
<dbReference type="NCBIfam" id="TIGR01494">
    <property type="entry name" value="ATPase_P-type"/>
    <property type="match status" value="2"/>
</dbReference>
<dbReference type="InterPro" id="IPR023299">
    <property type="entry name" value="ATPase_P-typ_cyto_dom_N"/>
</dbReference>
<evidence type="ECO:0000256" key="11">
    <source>
        <dbReference type="ARBA" id="ARBA00022967"/>
    </source>
</evidence>
<evidence type="ECO:0000256" key="14">
    <source>
        <dbReference type="ARBA" id="ARBA00023136"/>
    </source>
</evidence>
<feature type="domain" description="Cation-transporting P-type ATPase C-terminal" evidence="20">
    <location>
        <begin position="883"/>
        <end position="1042"/>
    </location>
</feature>